<evidence type="ECO:0000313" key="3">
    <source>
        <dbReference type="Proteomes" id="UP000325286"/>
    </source>
</evidence>
<reference evidence="2 3" key="1">
    <citation type="submission" date="2019-08" db="EMBL/GenBank/DDBJ databases">
        <title>Deep-cultivation of Planctomycetes and their phenomic and genomic characterization uncovers novel biology.</title>
        <authorList>
            <person name="Wiegand S."/>
            <person name="Jogler M."/>
            <person name="Boedeker C."/>
            <person name="Pinto D."/>
            <person name="Vollmers J."/>
            <person name="Rivas-Marin E."/>
            <person name="Kohn T."/>
            <person name="Peeters S.H."/>
            <person name="Heuer A."/>
            <person name="Rast P."/>
            <person name="Oberbeckmann S."/>
            <person name="Bunk B."/>
            <person name="Jeske O."/>
            <person name="Meyerdierks A."/>
            <person name="Storesund J.E."/>
            <person name="Kallscheuer N."/>
            <person name="Luecker S."/>
            <person name="Lage O.M."/>
            <person name="Pohl T."/>
            <person name="Merkel B.J."/>
            <person name="Hornburger P."/>
            <person name="Mueller R.-W."/>
            <person name="Bruemmer F."/>
            <person name="Labrenz M."/>
            <person name="Spormann A.M."/>
            <person name="Op den Camp H."/>
            <person name="Overmann J."/>
            <person name="Amann R."/>
            <person name="Jetten M.S.M."/>
            <person name="Mascher T."/>
            <person name="Medema M.H."/>
            <person name="Devos D.P."/>
            <person name="Kaster A.-K."/>
            <person name="Ovreas L."/>
            <person name="Rohde M."/>
            <person name="Galperin M.Y."/>
            <person name="Jogler C."/>
        </authorList>
    </citation>
    <scope>NUCLEOTIDE SEQUENCE [LARGE SCALE GENOMIC DNA]</scope>
    <source>
        <strain evidence="2 3">UC8</strain>
    </source>
</reference>
<keyword evidence="2" id="KW-0808">Transferase</keyword>
<keyword evidence="3" id="KW-1185">Reference proteome</keyword>
<dbReference type="GO" id="GO:0043814">
    <property type="term" value="F:phospholactate guanylyltransferase activity"/>
    <property type="evidence" value="ECO:0007669"/>
    <property type="project" value="UniProtKB-EC"/>
</dbReference>
<evidence type="ECO:0000313" key="2">
    <source>
        <dbReference type="EMBL" id="QEG42876.1"/>
    </source>
</evidence>
<evidence type="ECO:0000256" key="1">
    <source>
        <dbReference type="SAM" id="MobiDB-lite"/>
    </source>
</evidence>
<dbReference type="SUPFAM" id="SSF53448">
    <property type="entry name" value="Nucleotide-diphospho-sugar transferases"/>
    <property type="match status" value="1"/>
</dbReference>
<dbReference type="EC" id="2.7.7.68" evidence="2"/>
<proteinExistence type="predicted"/>
<dbReference type="KEGG" id="rul:UC8_49180"/>
<name>A0A5B9R0D4_9BACT</name>
<dbReference type="InterPro" id="IPR018641">
    <property type="entry name" value="Trfase_1_rSAM/seldom-assoc"/>
</dbReference>
<dbReference type="Proteomes" id="UP000325286">
    <property type="component" value="Chromosome"/>
</dbReference>
<dbReference type="InterPro" id="IPR029044">
    <property type="entry name" value="Nucleotide-diphossugar_trans"/>
</dbReference>
<dbReference type="NCBIfam" id="TIGR04282">
    <property type="entry name" value="glyco_like_cofC"/>
    <property type="match status" value="1"/>
</dbReference>
<dbReference type="PANTHER" id="PTHR36529:SF1">
    <property type="entry name" value="GLYCOSYLTRANSFERASE"/>
    <property type="match status" value="1"/>
</dbReference>
<dbReference type="RefSeq" id="WP_068132816.1">
    <property type="nucleotide sequence ID" value="NZ_CP042914.1"/>
</dbReference>
<dbReference type="Gene3D" id="3.90.550.10">
    <property type="entry name" value="Spore Coat Polysaccharide Biosynthesis Protein SpsA, Chain A"/>
    <property type="match status" value="1"/>
</dbReference>
<feature type="region of interest" description="Disordered" evidence="1">
    <location>
        <begin position="254"/>
        <end position="278"/>
    </location>
</feature>
<dbReference type="AlphaFoldDB" id="A0A5B9R0D4"/>
<dbReference type="EMBL" id="CP042914">
    <property type="protein sequence ID" value="QEG42876.1"/>
    <property type="molecule type" value="Genomic_DNA"/>
</dbReference>
<protein>
    <submittedName>
        <fullName evidence="2">2-phospho-L-lactate guanylyltransferase</fullName>
        <ecNumber evidence="2">2.7.7.68</ecNumber>
    </submittedName>
</protein>
<accession>A0A5B9R0D4</accession>
<organism evidence="2 3">
    <name type="scientific">Roseimaritima ulvae</name>
    <dbReference type="NCBI Taxonomy" id="980254"/>
    <lineage>
        <taxon>Bacteria</taxon>
        <taxon>Pseudomonadati</taxon>
        <taxon>Planctomycetota</taxon>
        <taxon>Planctomycetia</taxon>
        <taxon>Pirellulales</taxon>
        <taxon>Pirellulaceae</taxon>
        <taxon>Roseimaritima</taxon>
    </lineage>
</organism>
<gene>
    <name evidence="2" type="primary">cofC</name>
    <name evidence="2" type="ORF">UC8_49180</name>
</gene>
<keyword evidence="2" id="KW-0548">Nucleotidyltransferase</keyword>
<dbReference type="PANTHER" id="PTHR36529">
    <property type="entry name" value="SLL1095 PROTEIN"/>
    <property type="match status" value="1"/>
</dbReference>
<sequence length="278" mass="30299">MITPTSLLPQRQLCLFAKHWVTGTVKTRLGADLGMQPAADLHHLFVRHLTDRLPPTPASPQLARPLLAVAPDSAIDQFSEISPSWNVIAQGSGDLGQRLQRMFQNQLSERLRLLVIGADCPDLPAATLEAAWEQLRAADVVLGPASDGGYYLLGLRGPWEPWMARLFEQIAWSQAEVAETTRRRVAEQGRSLGELETRDDVDTLADLQRLAQRLTAAPPSDARHTAGDDAAKQRLLAGIADIIPDRVAAWTAMENSAAEEKNSAAKPSPLQSKKGRSS</sequence>
<dbReference type="Pfam" id="PF09837">
    <property type="entry name" value="DUF2064"/>
    <property type="match status" value="1"/>
</dbReference>